<keyword evidence="4" id="KW-1185">Reference proteome</keyword>
<dbReference type="GO" id="GO:0008270">
    <property type="term" value="F:zinc ion binding"/>
    <property type="evidence" value="ECO:0007669"/>
    <property type="project" value="UniProtKB-KW"/>
</dbReference>
<name>A0A1Y1Y8A0_9FUNG</name>
<dbReference type="InterPro" id="IPR001878">
    <property type="entry name" value="Znf_CCHC"/>
</dbReference>
<dbReference type="Proteomes" id="UP000193920">
    <property type="component" value="Unassembled WGS sequence"/>
</dbReference>
<dbReference type="SUPFAM" id="SSF57756">
    <property type="entry name" value="Retrovirus zinc finger-like domains"/>
    <property type="match status" value="1"/>
</dbReference>
<dbReference type="AlphaFoldDB" id="A0A1Y1Y8A0"/>
<sequence>MKILELEELLPRLDEDARDVDIWAEEFTRLMKLAGINNPASIHTWATECVEGKLRGVLQDLSFITVEDYTESISYRPFARAQVITQRCVDLEDAFEEAELAERAEERKETNETVMSTLYTRGVYSNFSQSNRTGKHPFRQFSANNYIEVNNPKRNMRSRTNDKLLNKNPKYETNNTYKRTYKCFRCNQEGHGVKQCPYSFKELAELEEKGQISKESLNSQMEEGKLPL</sequence>
<dbReference type="EMBL" id="MCOG01000712">
    <property type="protein sequence ID" value="ORX93956.1"/>
    <property type="molecule type" value="Genomic_DNA"/>
</dbReference>
<proteinExistence type="predicted"/>
<dbReference type="STRING" id="1754190.A0A1Y1Y8A0"/>
<keyword evidence="1" id="KW-0862">Zinc</keyword>
<dbReference type="PROSITE" id="PS50158">
    <property type="entry name" value="ZF_CCHC"/>
    <property type="match status" value="1"/>
</dbReference>
<evidence type="ECO:0000256" key="1">
    <source>
        <dbReference type="PROSITE-ProRule" id="PRU00047"/>
    </source>
</evidence>
<reference evidence="3 4" key="1">
    <citation type="submission" date="2016-08" db="EMBL/GenBank/DDBJ databases">
        <title>A Parts List for Fungal Cellulosomes Revealed by Comparative Genomics.</title>
        <authorList>
            <consortium name="DOE Joint Genome Institute"/>
            <person name="Haitjema C.H."/>
            <person name="Gilmore S.P."/>
            <person name="Henske J.K."/>
            <person name="Solomon K.V."/>
            <person name="De Groot R."/>
            <person name="Kuo A."/>
            <person name="Mondo S.J."/>
            <person name="Salamov A.A."/>
            <person name="Labutti K."/>
            <person name="Zhao Z."/>
            <person name="Chiniquy J."/>
            <person name="Barry K."/>
            <person name="Brewer H.M."/>
            <person name="Purvine S.O."/>
            <person name="Wright A.T."/>
            <person name="Boxma B."/>
            <person name="Van Alen T."/>
            <person name="Hackstein J.H."/>
            <person name="Baker S.E."/>
            <person name="Grigoriev I.V."/>
            <person name="O'Malley M.A."/>
        </authorList>
    </citation>
    <scope>NUCLEOTIDE SEQUENCE [LARGE SCALE GENOMIC DNA]</scope>
    <source>
        <strain evidence="3 4">G1</strain>
    </source>
</reference>
<dbReference type="Gene3D" id="4.10.60.10">
    <property type="entry name" value="Zinc finger, CCHC-type"/>
    <property type="match status" value="1"/>
</dbReference>
<accession>A0A1Y1Y8A0</accession>
<keyword evidence="1" id="KW-0479">Metal-binding</keyword>
<gene>
    <name evidence="3" type="ORF">LY90DRAFT_520437</name>
</gene>
<keyword evidence="1" id="KW-0863">Zinc-finger</keyword>
<evidence type="ECO:0000313" key="4">
    <source>
        <dbReference type="Proteomes" id="UP000193920"/>
    </source>
</evidence>
<comment type="caution">
    <text evidence="3">The sequence shown here is derived from an EMBL/GenBank/DDBJ whole genome shotgun (WGS) entry which is preliminary data.</text>
</comment>
<organism evidence="3 4">
    <name type="scientific">Neocallimastix californiae</name>
    <dbReference type="NCBI Taxonomy" id="1754190"/>
    <lineage>
        <taxon>Eukaryota</taxon>
        <taxon>Fungi</taxon>
        <taxon>Fungi incertae sedis</taxon>
        <taxon>Chytridiomycota</taxon>
        <taxon>Chytridiomycota incertae sedis</taxon>
        <taxon>Neocallimastigomycetes</taxon>
        <taxon>Neocallimastigales</taxon>
        <taxon>Neocallimastigaceae</taxon>
        <taxon>Neocallimastix</taxon>
    </lineage>
</organism>
<protein>
    <recommendedName>
        <fullName evidence="2">CCHC-type domain-containing protein</fullName>
    </recommendedName>
</protein>
<dbReference type="GO" id="GO:0003676">
    <property type="term" value="F:nucleic acid binding"/>
    <property type="evidence" value="ECO:0007669"/>
    <property type="project" value="InterPro"/>
</dbReference>
<feature type="domain" description="CCHC-type" evidence="2">
    <location>
        <begin position="182"/>
        <end position="197"/>
    </location>
</feature>
<evidence type="ECO:0000259" key="2">
    <source>
        <dbReference type="PROSITE" id="PS50158"/>
    </source>
</evidence>
<dbReference type="InterPro" id="IPR036875">
    <property type="entry name" value="Znf_CCHC_sf"/>
</dbReference>
<evidence type="ECO:0000313" key="3">
    <source>
        <dbReference type="EMBL" id="ORX93956.1"/>
    </source>
</evidence>